<reference evidence="1 2" key="1">
    <citation type="submission" date="2014-04" db="EMBL/GenBank/DDBJ databases">
        <title>Evolutionary Origins and Diversification of the Mycorrhizal Mutualists.</title>
        <authorList>
            <consortium name="DOE Joint Genome Institute"/>
            <consortium name="Mycorrhizal Genomics Consortium"/>
            <person name="Kohler A."/>
            <person name="Kuo A."/>
            <person name="Nagy L.G."/>
            <person name="Floudas D."/>
            <person name="Copeland A."/>
            <person name="Barry K.W."/>
            <person name="Cichocki N."/>
            <person name="Veneault-Fourrey C."/>
            <person name="LaButti K."/>
            <person name="Lindquist E.A."/>
            <person name="Lipzen A."/>
            <person name="Lundell T."/>
            <person name="Morin E."/>
            <person name="Murat C."/>
            <person name="Riley R."/>
            <person name="Ohm R."/>
            <person name="Sun H."/>
            <person name="Tunlid A."/>
            <person name="Henrissat B."/>
            <person name="Grigoriev I.V."/>
            <person name="Hibbett D.S."/>
            <person name="Martin F."/>
        </authorList>
    </citation>
    <scope>NUCLEOTIDE SEQUENCE [LARGE SCALE GENOMIC DNA]</scope>
    <source>
        <strain evidence="1 2">Koide BX008</strain>
    </source>
</reference>
<organism evidence="1 2">
    <name type="scientific">Amanita muscaria (strain Koide BX008)</name>
    <dbReference type="NCBI Taxonomy" id="946122"/>
    <lineage>
        <taxon>Eukaryota</taxon>
        <taxon>Fungi</taxon>
        <taxon>Dikarya</taxon>
        <taxon>Basidiomycota</taxon>
        <taxon>Agaricomycotina</taxon>
        <taxon>Agaricomycetes</taxon>
        <taxon>Agaricomycetidae</taxon>
        <taxon>Agaricales</taxon>
        <taxon>Pluteineae</taxon>
        <taxon>Amanitaceae</taxon>
        <taxon>Amanita</taxon>
    </lineage>
</organism>
<sequence length="396" mass="44250">MIFAGDFAQLPPPMGGENVSLYSRTIGKIGTNARAQEEAIGRALWHQVTTVVILRENMRQQANSTDDDKLRKVLENMRYKDSTPEDIQFLRSRITSVQVGKASICDQKFRNVAIITARNVQKDEINRLGCIKFSNETNQKLIDFYSEDSLKTNDETRSKANKKWKKGVRRFSTMSSSLQKVLWGLPHSSSDRHIAGKLSLCIGLPVMIKSNAATELCITNGQEATVVGWQSCLGNSNQLMLDTLFVQLTNPPSEIQLDGLPKNVVPLTCTSNNITCTLPDDSKIQISRAQVEVLPNFAMTDFASQGKTRPYNPIDLNNCRSHQAYYTALSRSATAAGTVILQGFDVRKITGKASGALRQEFRDLELLDEITKLHYESKLHKSIVGNRRNALIHAYR</sequence>
<dbReference type="STRING" id="946122.A0A0C2RV62"/>
<dbReference type="SUPFAM" id="SSF52540">
    <property type="entry name" value="P-loop containing nucleoside triphosphate hydrolases"/>
    <property type="match status" value="1"/>
</dbReference>
<dbReference type="InterPro" id="IPR027417">
    <property type="entry name" value="P-loop_NTPase"/>
</dbReference>
<dbReference type="AlphaFoldDB" id="A0A0C2RV62"/>
<dbReference type="EMBL" id="KN818926">
    <property type="protein sequence ID" value="KIL54130.1"/>
    <property type="molecule type" value="Genomic_DNA"/>
</dbReference>
<gene>
    <name evidence="1" type="ORF">M378DRAFT_59797</name>
</gene>
<accession>A0A0C2RV62</accession>
<dbReference type="Proteomes" id="UP000054549">
    <property type="component" value="Unassembled WGS sequence"/>
</dbReference>
<dbReference type="InParanoid" id="A0A0C2RV62"/>
<evidence type="ECO:0000313" key="1">
    <source>
        <dbReference type="EMBL" id="KIL54130.1"/>
    </source>
</evidence>
<feature type="non-terminal residue" evidence="1">
    <location>
        <position position="396"/>
    </location>
</feature>
<name>A0A0C2RV62_AMAMK</name>
<evidence type="ECO:0000313" key="2">
    <source>
        <dbReference type="Proteomes" id="UP000054549"/>
    </source>
</evidence>
<dbReference type="HOGENOM" id="CLU_043173_1_0_1"/>
<dbReference type="PANTHER" id="PTHR47642">
    <property type="entry name" value="ATP-DEPENDENT DNA HELICASE"/>
    <property type="match status" value="1"/>
</dbReference>
<dbReference type="InterPro" id="IPR051055">
    <property type="entry name" value="PIF1_helicase"/>
</dbReference>
<proteinExistence type="predicted"/>
<dbReference type="OrthoDB" id="3247165at2759"/>
<keyword evidence="2" id="KW-1185">Reference proteome</keyword>
<protein>
    <recommendedName>
        <fullName evidence="3">ATP-dependent DNA helicase</fullName>
    </recommendedName>
</protein>
<evidence type="ECO:0008006" key="3">
    <source>
        <dbReference type="Google" id="ProtNLM"/>
    </source>
</evidence>